<sequence>MSERIPPLRRRMVARDPAEEHRVATPLELLFDLCFVAAVGQAAVQLHHGLAEGHFANVGIGYLMVFFAIWWAWMNFTWFASAYDTDDVPYRVLTLLQMAGVLVLAAGVSSAFRDYDFTIVTIGYVVMRVAMVAQWLRAAREHPEGRTCALRYAGGVAVVQVGWILRLALPHPWAEVGFAVLVLAELAVPAFAEHRTQTAWHPHHIAERYGLFTIIVLGEVVLAATASIQQDVADGGWSAELLEVGIGGLLMIFAMWWIYFKHSAVEHLRDSLRTALAWGYGHYFVFAAIAAVGSGLEVAIDSSAHKAHLSTVAAALAVATPLVIYLVTTGILHSRMADAGIATLVATVAGCVLLVVTALLADVLTISGAVLVMGIVMALLLAAGLVIQHTRAREPTR</sequence>
<dbReference type="EMBL" id="JACHIW010000001">
    <property type="protein sequence ID" value="MBB5156369.1"/>
    <property type="molecule type" value="Genomic_DNA"/>
</dbReference>
<organism evidence="2 3">
    <name type="scientific">Saccharopolyspora phatthalungensis</name>
    <dbReference type="NCBI Taxonomy" id="664693"/>
    <lineage>
        <taxon>Bacteria</taxon>
        <taxon>Bacillati</taxon>
        <taxon>Actinomycetota</taxon>
        <taxon>Actinomycetes</taxon>
        <taxon>Pseudonocardiales</taxon>
        <taxon>Pseudonocardiaceae</taxon>
        <taxon>Saccharopolyspora</taxon>
    </lineage>
</organism>
<dbReference type="InterPro" id="IPR010640">
    <property type="entry name" value="Low_temperature_requirement_A"/>
</dbReference>
<keyword evidence="1" id="KW-1133">Transmembrane helix</keyword>
<name>A0A840QCV5_9PSEU</name>
<evidence type="ECO:0000313" key="3">
    <source>
        <dbReference type="Proteomes" id="UP000584374"/>
    </source>
</evidence>
<feature type="transmembrane region" description="Helical" evidence="1">
    <location>
        <begin position="60"/>
        <end position="80"/>
    </location>
</feature>
<evidence type="ECO:0000313" key="2">
    <source>
        <dbReference type="EMBL" id="MBB5156369.1"/>
    </source>
</evidence>
<feature type="transmembrane region" description="Helical" evidence="1">
    <location>
        <begin position="148"/>
        <end position="165"/>
    </location>
</feature>
<feature type="transmembrane region" description="Helical" evidence="1">
    <location>
        <begin position="209"/>
        <end position="229"/>
    </location>
</feature>
<reference evidence="2 3" key="1">
    <citation type="submission" date="2020-08" db="EMBL/GenBank/DDBJ databases">
        <title>Sequencing the genomes of 1000 actinobacteria strains.</title>
        <authorList>
            <person name="Klenk H.-P."/>
        </authorList>
    </citation>
    <scope>NUCLEOTIDE SEQUENCE [LARGE SCALE GENOMIC DNA]</scope>
    <source>
        <strain evidence="2 3">DSM 45584</strain>
    </source>
</reference>
<feature type="transmembrane region" description="Helical" evidence="1">
    <location>
        <begin position="366"/>
        <end position="387"/>
    </location>
</feature>
<keyword evidence="1" id="KW-0812">Transmembrane</keyword>
<feature type="transmembrane region" description="Helical" evidence="1">
    <location>
        <begin position="171"/>
        <end position="188"/>
    </location>
</feature>
<dbReference type="RefSeq" id="WP_184727523.1">
    <property type="nucleotide sequence ID" value="NZ_JACHIW010000001.1"/>
</dbReference>
<keyword evidence="3" id="KW-1185">Reference proteome</keyword>
<dbReference type="Proteomes" id="UP000584374">
    <property type="component" value="Unassembled WGS sequence"/>
</dbReference>
<dbReference type="Pfam" id="PF06772">
    <property type="entry name" value="LtrA"/>
    <property type="match status" value="1"/>
</dbReference>
<dbReference type="AlphaFoldDB" id="A0A840QCV5"/>
<feature type="transmembrane region" description="Helical" evidence="1">
    <location>
        <begin position="117"/>
        <end position="136"/>
    </location>
</feature>
<feature type="transmembrane region" description="Helical" evidence="1">
    <location>
        <begin position="339"/>
        <end position="360"/>
    </location>
</feature>
<keyword evidence="1" id="KW-0472">Membrane</keyword>
<evidence type="ECO:0000256" key="1">
    <source>
        <dbReference type="SAM" id="Phobius"/>
    </source>
</evidence>
<feature type="transmembrane region" description="Helical" evidence="1">
    <location>
        <begin position="92"/>
        <end position="111"/>
    </location>
</feature>
<dbReference type="PANTHER" id="PTHR36840">
    <property type="entry name" value="BLL5714 PROTEIN"/>
    <property type="match status" value="1"/>
</dbReference>
<comment type="caution">
    <text evidence="2">The sequence shown here is derived from an EMBL/GenBank/DDBJ whole genome shotgun (WGS) entry which is preliminary data.</text>
</comment>
<accession>A0A840QCV5</accession>
<feature type="transmembrane region" description="Helical" evidence="1">
    <location>
        <begin position="29"/>
        <end position="48"/>
    </location>
</feature>
<dbReference type="PANTHER" id="PTHR36840:SF1">
    <property type="entry name" value="BLL5714 PROTEIN"/>
    <property type="match status" value="1"/>
</dbReference>
<feature type="transmembrane region" description="Helical" evidence="1">
    <location>
        <begin position="280"/>
        <end position="300"/>
    </location>
</feature>
<feature type="transmembrane region" description="Helical" evidence="1">
    <location>
        <begin position="312"/>
        <end position="332"/>
    </location>
</feature>
<feature type="transmembrane region" description="Helical" evidence="1">
    <location>
        <begin position="241"/>
        <end position="260"/>
    </location>
</feature>
<gene>
    <name evidence="2" type="ORF">BJ970_003903</name>
</gene>
<protein>
    <submittedName>
        <fullName evidence="2">Low temperature requirement protein LtrA</fullName>
    </submittedName>
</protein>
<proteinExistence type="predicted"/>